<dbReference type="PANTHER" id="PTHR19139">
    <property type="entry name" value="AQUAPORIN TRANSPORTER"/>
    <property type="match status" value="1"/>
</dbReference>
<comment type="similarity">
    <text evidence="2 8">Belongs to the MIP/aquaporin (TC 1.A.8) family.</text>
</comment>
<keyword evidence="11" id="KW-1185">Reference proteome</keyword>
<dbReference type="EMBL" id="DS989844">
    <property type="protein sequence ID" value="EDX77464.1"/>
    <property type="molecule type" value="Genomic_DNA"/>
</dbReference>
<keyword evidence="4" id="KW-1003">Cell membrane</keyword>
<organism evidence="10 11">
    <name type="scientific">Coleofasciculus chthonoplastes PCC 7420</name>
    <dbReference type="NCBI Taxonomy" id="118168"/>
    <lineage>
        <taxon>Bacteria</taxon>
        <taxon>Bacillati</taxon>
        <taxon>Cyanobacteriota</taxon>
        <taxon>Cyanophyceae</taxon>
        <taxon>Coleofasciculales</taxon>
        <taxon>Coleofasciculaceae</taxon>
        <taxon>Coleofasciculus</taxon>
    </lineage>
</organism>
<protein>
    <submittedName>
        <fullName evidence="10">MIP family channel protein</fullName>
    </submittedName>
</protein>
<dbReference type="Gene3D" id="1.20.1080.10">
    <property type="entry name" value="Glycerol uptake facilitator protein"/>
    <property type="match status" value="1"/>
</dbReference>
<dbReference type="SUPFAM" id="SSF81338">
    <property type="entry name" value="Aquaporin-like"/>
    <property type="match status" value="1"/>
</dbReference>
<name>B4VLG7_9CYAN</name>
<proteinExistence type="inferred from homology"/>
<feature type="transmembrane region" description="Helical" evidence="9">
    <location>
        <begin position="125"/>
        <end position="145"/>
    </location>
</feature>
<evidence type="ECO:0000256" key="7">
    <source>
        <dbReference type="ARBA" id="ARBA00023136"/>
    </source>
</evidence>
<dbReference type="STRING" id="118168.MC7420_601"/>
<evidence type="ECO:0000256" key="5">
    <source>
        <dbReference type="ARBA" id="ARBA00022692"/>
    </source>
</evidence>
<feature type="transmembrane region" description="Helical" evidence="9">
    <location>
        <begin position="84"/>
        <end position="105"/>
    </location>
</feature>
<dbReference type="RefSeq" id="WP_006099572.1">
    <property type="nucleotide sequence ID" value="NZ_DS989844.1"/>
</dbReference>
<evidence type="ECO:0000256" key="3">
    <source>
        <dbReference type="ARBA" id="ARBA00022448"/>
    </source>
</evidence>
<dbReference type="InterPro" id="IPR034294">
    <property type="entry name" value="Aquaporin_transptr"/>
</dbReference>
<accession>B4VLG7</accession>
<dbReference type="OrthoDB" id="9807293at2"/>
<dbReference type="GO" id="GO:0015250">
    <property type="term" value="F:water channel activity"/>
    <property type="evidence" value="ECO:0007669"/>
    <property type="project" value="TreeGrafter"/>
</dbReference>
<dbReference type="Pfam" id="PF00230">
    <property type="entry name" value="MIP"/>
    <property type="match status" value="1"/>
</dbReference>
<sequence length="238" mass="24688">MNSKALIAEFIGTFALIFIGVGAIATNYIIKGDTDVDLVAIALAHGLTIAVMVSATAAISGGHLNPAVTFGAWLAGKINLKDGLGYIIVQCLGAIFAASLIKLAIPLEPLEAIKMGTPALGNGETPIMGLVLEFILTFFLVFVVFGTAMDKRAPQVGGLFIGLTVTLDILAGGPISGAAMNPARYLGPALLGGGLQYIWLYWLGPLAGGGAAALVYHYLLEDRSQRAIKSKEGEMDNA</sequence>
<evidence type="ECO:0000256" key="4">
    <source>
        <dbReference type="ARBA" id="ARBA00022475"/>
    </source>
</evidence>
<reference evidence="10 11" key="1">
    <citation type="submission" date="2008-07" db="EMBL/GenBank/DDBJ databases">
        <authorList>
            <person name="Tandeau de Marsac N."/>
            <person name="Ferriera S."/>
            <person name="Johnson J."/>
            <person name="Kravitz S."/>
            <person name="Beeson K."/>
            <person name="Sutton G."/>
            <person name="Rogers Y.-H."/>
            <person name="Friedman R."/>
            <person name="Frazier M."/>
            <person name="Venter J.C."/>
        </authorList>
    </citation>
    <scope>NUCLEOTIDE SEQUENCE [LARGE SCALE GENOMIC DNA]</scope>
    <source>
        <strain evidence="10 11">PCC 7420</strain>
    </source>
</reference>
<keyword evidence="6 9" id="KW-1133">Transmembrane helix</keyword>
<comment type="subcellular location">
    <subcellularLocation>
        <location evidence="1">Cell membrane</location>
        <topology evidence="1">Multi-pass membrane protein</topology>
    </subcellularLocation>
</comment>
<keyword evidence="3 8" id="KW-0813">Transport</keyword>
<dbReference type="PRINTS" id="PR00783">
    <property type="entry name" value="MINTRINSICP"/>
</dbReference>
<evidence type="ECO:0000256" key="1">
    <source>
        <dbReference type="ARBA" id="ARBA00004651"/>
    </source>
</evidence>
<feature type="transmembrane region" description="Helical" evidence="9">
    <location>
        <begin position="157"/>
        <end position="179"/>
    </location>
</feature>
<evidence type="ECO:0000313" key="11">
    <source>
        <dbReference type="Proteomes" id="UP000003835"/>
    </source>
</evidence>
<dbReference type="PANTHER" id="PTHR19139:SF199">
    <property type="entry name" value="MIP17260P"/>
    <property type="match status" value="1"/>
</dbReference>
<keyword evidence="5 8" id="KW-0812">Transmembrane</keyword>
<dbReference type="PROSITE" id="PS00221">
    <property type="entry name" value="MIP"/>
    <property type="match status" value="1"/>
</dbReference>
<feature type="transmembrane region" description="Helical" evidence="9">
    <location>
        <begin position="7"/>
        <end position="30"/>
    </location>
</feature>
<evidence type="ECO:0000256" key="9">
    <source>
        <dbReference type="SAM" id="Phobius"/>
    </source>
</evidence>
<dbReference type="eggNOG" id="COG0580">
    <property type="taxonomic scope" value="Bacteria"/>
</dbReference>
<dbReference type="InterPro" id="IPR022357">
    <property type="entry name" value="MIP_CS"/>
</dbReference>
<dbReference type="InterPro" id="IPR023271">
    <property type="entry name" value="Aquaporin-like"/>
</dbReference>
<feature type="transmembrane region" description="Helical" evidence="9">
    <location>
        <begin position="42"/>
        <end position="64"/>
    </location>
</feature>
<keyword evidence="7 9" id="KW-0472">Membrane</keyword>
<evidence type="ECO:0000313" key="10">
    <source>
        <dbReference type="EMBL" id="EDX77464.1"/>
    </source>
</evidence>
<dbReference type="HOGENOM" id="CLU_020019_3_4_3"/>
<gene>
    <name evidence="10" type="ORF">MC7420_601</name>
</gene>
<dbReference type="GO" id="GO:0005886">
    <property type="term" value="C:plasma membrane"/>
    <property type="evidence" value="ECO:0007669"/>
    <property type="project" value="UniProtKB-SubCell"/>
</dbReference>
<evidence type="ECO:0000256" key="8">
    <source>
        <dbReference type="RuleBase" id="RU000477"/>
    </source>
</evidence>
<dbReference type="Proteomes" id="UP000003835">
    <property type="component" value="Unassembled WGS sequence"/>
</dbReference>
<evidence type="ECO:0000256" key="6">
    <source>
        <dbReference type="ARBA" id="ARBA00022989"/>
    </source>
</evidence>
<dbReference type="NCBIfam" id="TIGR00861">
    <property type="entry name" value="MIP"/>
    <property type="match status" value="1"/>
</dbReference>
<evidence type="ECO:0000256" key="2">
    <source>
        <dbReference type="ARBA" id="ARBA00006175"/>
    </source>
</evidence>
<dbReference type="InterPro" id="IPR000425">
    <property type="entry name" value="MIP"/>
</dbReference>
<feature type="transmembrane region" description="Helical" evidence="9">
    <location>
        <begin position="199"/>
        <end position="220"/>
    </location>
</feature>
<dbReference type="AlphaFoldDB" id="B4VLG7"/>